<evidence type="ECO:0008006" key="4">
    <source>
        <dbReference type="Google" id="ProtNLM"/>
    </source>
</evidence>
<dbReference type="Pfam" id="PF06035">
    <property type="entry name" value="Peptidase_C93"/>
    <property type="match status" value="1"/>
</dbReference>
<dbReference type="RefSeq" id="WP_127745842.1">
    <property type="nucleotide sequence ID" value="NZ_SACN01000004.1"/>
</dbReference>
<gene>
    <name evidence="2" type="ORF">EOD43_20040</name>
</gene>
<dbReference type="Proteomes" id="UP000282971">
    <property type="component" value="Unassembled WGS sequence"/>
</dbReference>
<dbReference type="EMBL" id="SACN01000004">
    <property type="protein sequence ID" value="RVT89678.1"/>
    <property type="molecule type" value="Genomic_DNA"/>
</dbReference>
<protein>
    <recommendedName>
        <fullName evidence="4">Transglutaminase</fullName>
    </recommendedName>
</protein>
<proteinExistence type="predicted"/>
<accession>A0A437LWA8</accession>
<dbReference type="AlphaFoldDB" id="A0A437LWA8"/>
<evidence type="ECO:0000313" key="3">
    <source>
        <dbReference type="Proteomes" id="UP000282971"/>
    </source>
</evidence>
<organism evidence="2 3">
    <name type="scientific">Sphingomonas crocodyli</name>
    <dbReference type="NCBI Taxonomy" id="1979270"/>
    <lineage>
        <taxon>Bacteria</taxon>
        <taxon>Pseudomonadati</taxon>
        <taxon>Pseudomonadota</taxon>
        <taxon>Alphaproteobacteria</taxon>
        <taxon>Sphingomonadales</taxon>
        <taxon>Sphingomonadaceae</taxon>
        <taxon>Sphingomonas</taxon>
    </lineage>
</organism>
<dbReference type="OrthoDB" id="7571198at2"/>
<reference evidence="2 3" key="1">
    <citation type="submission" date="2019-01" db="EMBL/GenBank/DDBJ databases">
        <authorList>
            <person name="Chen W.-M."/>
        </authorList>
    </citation>
    <scope>NUCLEOTIDE SEQUENCE [LARGE SCALE GENOMIC DNA]</scope>
    <source>
        <strain evidence="2 3">CCP-7</strain>
    </source>
</reference>
<name>A0A437LWA8_9SPHN</name>
<dbReference type="InterPro" id="IPR010319">
    <property type="entry name" value="Transglutaminase-like_Cys_pept"/>
</dbReference>
<feature type="signal peptide" evidence="1">
    <location>
        <begin position="1"/>
        <end position="32"/>
    </location>
</feature>
<evidence type="ECO:0000313" key="2">
    <source>
        <dbReference type="EMBL" id="RVT89678.1"/>
    </source>
</evidence>
<sequence>MAYLMNGSVTFGARFRAAALGLLATLSLSACATDQGTAHVGSASSSAAMRDGGIVMPPAGWLNFCGQHADDPSCKVVQLDQTRWKELQAVQASLRSIQRVSEKKGQADLWQVADRQGDCEDIALLARARLLAAGWPLSSVRLATAWTENGDYHTILTVDAVKNGTPVTYVLDNRFAVVLSYQKLADIGYRFHMRQAARGPNWVAVRS</sequence>
<feature type="chain" id="PRO_5019378989" description="Transglutaminase" evidence="1">
    <location>
        <begin position="33"/>
        <end position="207"/>
    </location>
</feature>
<keyword evidence="1" id="KW-0732">Signal</keyword>
<keyword evidence="3" id="KW-1185">Reference proteome</keyword>
<evidence type="ECO:0000256" key="1">
    <source>
        <dbReference type="SAM" id="SignalP"/>
    </source>
</evidence>
<comment type="caution">
    <text evidence="2">The sequence shown here is derived from an EMBL/GenBank/DDBJ whole genome shotgun (WGS) entry which is preliminary data.</text>
</comment>
<dbReference type="Gene3D" id="3.10.620.30">
    <property type="match status" value="1"/>
</dbReference>